<dbReference type="SUPFAM" id="SSF48264">
    <property type="entry name" value="Cytochrome P450"/>
    <property type="match status" value="1"/>
</dbReference>
<dbReference type="Pfam" id="PF00067">
    <property type="entry name" value="p450"/>
    <property type="match status" value="1"/>
</dbReference>
<dbReference type="Proteomes" id="UP001183176">
    <property type="component" value="Unassembled WGS sequence"/>
</dbReference>
<evidence type="ECO:0000313" key="4">
    <source>
        <dbReference type="Proteomes" id="UP001183176"/>
    </source>
</evidence>
<dbReference type="InterPro" id="IPR001128">
    <property type="entry name" value="Cyt_P450"/>
</dbReference>
<evidence type="ECO:0000313" key="3">
    <source>
        <dbReference type="EMBL" id="MDT0261081.1"/>
    </source>
</evidence>
<dbReference type="InterPro" id="IPR017972">
    <property type="entry name" value="Cyt_P450_CS"/>
</dbReference>
<dbReference type="InterPro" id="IPR036396">
    <property type="entry name" value="Cyt_P450_sf"/>
</dbReference>
<sequence length="401" mass="44659">MTVEISYPLPSPPTIYHPLPELLEYQQNQPVVQVRMADGTEAWLVSRYEDVRQILVDQRFSRAATAGPGAPAKELGDLETQSLIGMDPPEHTRLRRIVAHAFTPRRIEELRPRVASLVAELIDTMTALPRPVDLVEHFSTPLPVQVISELFGIPEADRHKCKEWSDTMMGDWQQDPEGTEAAVQGFSELIESRRSEPGDDLISALISAHDDHDRLTERELLMVSIGVMIGGHETTTNQINLFVLTLLRYPEQLARLLADQSRIPQAVEELTRFIQLGETGVMLPRIATEAIELSGVLVPAGATVLPAFMAANRDPAVFEEPDTLNLRRPANPHLGFGAGVHHCLGAQLARMELQEALRGLLGRLPDLRLAVPESDLRFTQGLVVRRLEELPLTWSGEARLR</sequence>
<dbReference type="CDD" id="cd11031">
    <property type="entry name" value="Cyp158A-like"/>
    <property type="match status" value="1"/>
</dbReference>
<protein>
    <submittedName>
        <fullName evidence="3">Cytochrome P450</fullName>
    </submittedName>
</protein>
<evidence type="ECO:0000256" key="1">
    <source>
        <dbReference type="ARBA" id="ARBA00010617"/>
    </source>
</evidence>
<keyword evidence="2" id="KW-0349">Heme</keyword>
<dbReference type="EMBL" id="JAVREH010000006">
    <property type="protein sequence ID" value="MDT0261081.1"/>
    <property type="molecule type" value="Genomic_DNA"/>
</dbReference>
<dbReference type="PRINTS" id="PR00385">
    <property type="entry name" value="P450"/>
</dbReference>
<dbReference type="InterPro" id="IPR002397">
    <property type="entry name" value="Cyt_P450_B"/>
</dbReference>
<proteinExistence type="inferred from homology"/>
<keyword evidence="4" id="KW-1185">Reference proteome</keyword>
<name>A0ABU2J8L3_9ACTN</name>
<comment type="caution">
    <text evidence="3">The sequence shown here is derived from an EMBL/GenBank/DDBJ whole genome shotgun (WGS) entry which is preliminary data.</text>
</comment>
<dbReference type="RefSeq" id="WP_311422237.1">
    <property type="nucleotide sequence ID" value="NZ_JAVREH010000006.1"/>
</dbReference>
<keyword evidence="2" id="KW-0503">Monooxygenase</keyword>
<dbReference type="PROSITE" id="PS00086">
    <property type="entry name" value="CYTOCHROME_P450"/>
    <property type="match status" value="1"/>
</dbReference>
<reference evidence="4" key="1">
    <citation type="submission" date="2023-07" db="EMBL/GenBank/DDBJ databases">
        <title>30 novel species of actinomycetes from the DSMZ collection.</title>
        <authorList>
            <person name="Nouioui I."/>
        </authorList>
    </citation>
    <scope>NUCLEOTIDE SEQUENCE [LARGE SCALE GENOMIC DNA]</scope>
    <source>
        <strain evidence="4">DSM 44399</strain>
    </source>
</reference>
<dbReference type="PANTHER" id="PTHR46696">
    <property type="entry name" value="P450, PUTATIVE (EUROFUNG)-RELATED"/>
    <property type="match status" value="1"/>
</dbReference>
<dbReference type="PANTHER" id="PTHR46696:SF6">
    <property type="entry name" value="P450, PUTATIVE (EUROFUNG)-RELATED"/>
    <property type="match status" value="1"/>
</dbReference>
<keyword evidence="2" id="KW-0408">Iron</keyword>
<evidence type="ECO:0000256" key="2">
    <source>
        <dbReference type="RuleBase" id="RU000461"/>
    </source>
</evidence>
<dbReference type="Gene3D" id="1.10.630.10">
    <property type="entry name" value="Cytochrome P450"/>
    <property type="match status" value="1"/>
</dbReference>
<comment type="similarity">
    <text evidence="1 2">Belongs to the cytochrome P450 family.</text>
</comment>
<keyword evidence="2" id="KW-0560">Oxidoreductase</keyword>
<accession>A0ABU2J8L3</accession>
<dbReference type="PRINTS" id="PR00359">
    <property type="entry name" value="BP450"/>
</dbReference>
<gene>
    <name evidence="3" type="ORF">RM423_06695</name>
</gene>
<keyword evidence="2" id="KW-0479">Metal-binding</keyword>
<organism evidence="3 4">
    <name type="scientific">Jatrophihabitans lederbergiae</name>
    <dbReference type="NCBI Taxonomy" id="3075547"/>
    <lineage>
        <taxon>Bacteria</taxon>
        <taxon>Bacillati</taxon>
        <taxon>Actinomycetota</taxon>
        <taxon>Actinomycetes</taxon>
        <taxon>Jatrophihabitantales</taxon>
        <taxon>Jatrophihabitantaceae</taxon>
        <taxon>Jatrophihabitans</taxon>
    </lineage>
</organism>